<dbReference type="Pfam" id="PF01471">
    <property type="entry name" value="PG_binding_1"/>
    <property type="match status" value="1"/>
</dbReference>
<evidence type="ECO:0000259" key="1">
    <source>
        <dbReference type="Pfam" id="PF01471"/>
    </source>
</evidence>
<feature type="domain" description="Peptidoglycan binding-like" evidence="1">
    <location>
        <begin position="24"/>
        <end position="77"/>
    </location>
</feature>
<gene>
    <name evidence="2" type="ORF">JOF56_007840</name>
</gene>
<name>A0ABS4TU14_9PSEU</name>
<accession>A0ABS4TU14</accession>
<reference evidence="2 3" key="1">
    <citation type="submission" date="2021-03" db="EMBL/GenBank/DDBJ databases">
        <title>Sequencing the genomes of 1000 actinobacteria strains.</title>
        <authorList>
            <person name="Klenk H.-P."/>
        </authorList>
    </citation>
    <scope>NUCLEOTIDE SEQUENCE [LARGE SCALE GENOMIC DNA]</scope>
    <source>
        <strain evidence="2 3">DSM 46670</strain>
    </source>
</reference>
<sequence>MPSTSSGETNCWMLRGNYSWGVWALQMALVNCYGQYVGPNGPDSDFGGNTFNALVNVQKAHGIKADGGYGRQTRSVLKFYWFCS</sequence>
<proteinExistence type="predicted"/>
<dbReference type="InterPro" id="IPR036365">
    <property type="entry name" value="PGBD-like_sf"/>
</dbReference>
<comment type="caution">
    <text evidence="2">The sequence shown here is derived from an EMBL/GenBank/DDBJ whole genome shotgun (WGS) entry which is preliminary data.</text>
</comment>
<evidence type="ECO:0000313" key="2">
    <source>
        <dbReference type="EMBL" id="MBP2327455.1"/>
    </source>
</evidence>
<dbReference type="RefSeq" id="WP_209644398.1">
    <property type="nucleotide sequence ID" value="NZ_JAGINW010000001.1"/>
</dbReference>
<evidence type="ECO:0000313" key="3">
    <source>
        <dbReference type="Proteomes" id="UP001519332"/>
    </source>
</evidence>
<organism evidence="2 3">
    <name type="scientific">Kibdelosporangium banguiense</name>
    <dbReference type="NCBI Taxonomy" id="1365924"/>
    <lineage>
        <taxon>Bacteria</taxon>
        <taxon>Bacillati</taxon>
        <taxon>Actinomycetota</taxon>
        <taxon>Actinomycetes</taxon>
        <taxon>Pseudonocardiales</taxon>
        <taxon>Pseudonocardiaceae</taxon>
        <taxon>Kibdelosporangium</taxon>
    </lineage>
</organism>
<keyword evidence="3" id="KW-1185">Reference proteome</keyword>
<protein>
    <submittedName>
        <fullName evidence="2">Peptidoglycan hydrolase-like protein with peptidoglycan-binding domain</fullName>
    </submittedName>
</protein>
<dbReference type="SUPFAM" id="SSF47090">
    <property type="entry name" value="PGBD-like"/>
    <property type="match status" value="1"/>
</dbReference>
<dbReference type="EMBL" id="JAGINW010000001">
    <property type="protein sequence ID" value="MBP2327455.1"/>
    <property type="molecule type" value="Genomic_DNA"/>
</dbReference>
<dbReference type="InterPro" id="IPR036366">
    <property type="entry name" value="PGBDSf"/>
</dbReference>
<dbReference type="Proteomes" id="UP001519332">
    <property type="component" value="Unassembled WGS sequence"/>
</dbReference>
<dbReference type="InterPro" id="IPR002477">
    <property type="entry name" value="Peptidoglycan-bd-like"/>
</dbReference>
<dbReference type="Gene3D" id="1.10.101.10">
    <property type="entry name" value="PGBD-like superfamily/PGBD"/>
    <property type="match status" value="1"/>
</dbReference>